<accession>A0A1V4A0Z5</accession>
<proteinExistence type="predicted"/>
<name>A0A1V4A0Z5_9ACTN</name>
<dbReference type="RefSeq" id="WP_077973973.1">
    <property type="nucleotide sequence ID" value="NZ_CP045178.1"/>
</dbReference>
<evidence type="ECO:0000313" key="3">
    <source>
        <dbReference type="Proteomes" id="UP000190539"/>
    </source>
</evidence>
<gene>
    <name evidence="2" type="ORF">B1H18_32055</name>
</gene>
<organism evidence="2 3">
    <name type="scientific">Streptomyces tsukubensis</name>
    <dbReference type="NCBI Taxonomy" id="83656"/>
    <lineage>
        <taxon>Bacteria</taxon>
        <taxon>Bacillati</taxon>
        <taxon>Actinomycetota</taxon>
        <taxon>Actinomycetes</taxon>
        <taxon>Kitasatosporales</taxon>
        <taxon>Streptomycetaceae</taxon>
        <taxon>Streptomyces</taxon>
    </lineage>
</organism>
<dbReference type="AlphaFoldDB" id="A0A1V4A0Z5"/>
<sequence length="316" mass="32978">MSLIGSRPRRTRTRSLRASVLLVTGGLSFGVSGVPAQADPPEHPSIALVEQLAGEPGLIPSVRTDPPGSRAVDQDQPTVPAEAWGSLFGSRGAEGIGLGLPGRHDAPRAVVGKRGTVLYSDAADSADLVVQYSAPDSARTLMVLKSKAAPRQYRFPLTLPAHTEVVPDGDGGLAIGTVNPDGVLITQAEIEAPWAKDADGKDVRTRLTVEGNDIVQTVVPTPTTRFPVVADPKITWGIVTGTAYFSRAETRRIAIYGATAALSTTLLPPPLNALYAANAALVGSKAVAANAAKRCLKIKFAAGLFIPDAYKGGYCR</sequence>
<keyword evidence="3" id="KW-1185">Reference proteome</keyword>
<keyword evidence="1" id="KW-0732">Signal</keyword>
<reference evidence="2 3" key="1">
    <citation type="submission" date="2017-02" db="EMBL/GenBank/DDBJ databases">
        <title>Draft Genome Sequence of Streptomyces tsukubaensis F601, a Producer of the immunosuppressant tacrolimus FK506.</title>
        <authorList>
            <person name="Zong G."/>
            <person name="Zhong C."/>
            <person name="Fu J."/>
            <person name="Qin R."/>
            <person name="Cao G."/>
        </authorList>
    </citation>
    <scope>NUCLEOTIDE SEQUENCE [LARGE SCALE GENOMIC DNA]</scope>
    <source>
        <strain evidence="2 3">F601</strain>
    </source>
</reference>
<evidence type="ECO:0000256" key="1">
    <source>
        <dbReference type="SAM" id="SignalP"/>
    </source>
</evidence>
<comment type="caution">
    <text evidence="2">The sequence shown here is derived from an EMBL/GenBank/DDBJ whole genome shotgun (WGS) entry which is preliminary data.</text>
</comment>
<evidence type="ECO:0000313" key="2">
    <source>
        <dbReference type="EMBL" id="OON71889.1"/>
    </source>
</evidence>
<dbReference type="STRING" id="83656.B1H18_32055"/>
<dbReference type="OrthoDB" id="4412570at2"/>
<dbReference type="Proteomes" id="UP000190539">
    <property type="component" value="Unassembled WGS sequence"/>
</dbReference>
<protein>
    <submittedName>
        <fullName evidence="2">Uncharacterized protein</fullName>
    </submittedName>
</protein>
<dbReference type="EMBL" id="MVFC01000046">
    <property type="protein sequence ID" value="OON71889.1"/>
    <property type="molecule type" value="Genomic_DNA"/>
</dbReference>
<feature type="chain" id="PRO_5011962887" evidence="1">
    <location>
        <begin position="39"/>
        <end position="316"/>
    </location>
</feature>
<feature type="signal peptide" evidence="1">
    <location>
        <begin position="1"/>
        <end position="38"/>
    </location>
</feature>